<evidence type="ECO:0000313" key="2">
    <source>
        <dbReference type="Proteomes" id="UP001628179"/>
    </source>
</evidence>
<comment type="caution">
    <text evidence="1">The sequence shown here is derived from an EMBL/GenBank/DDBJ whole genome shotgun (WGS) entry which is preliminary data.</text>
</comment>
<sequence length="319" mass="35773">MVHPALAINTADIGVASGTTSVINRFRSSLRWSRYARKQRAAVSSVTDFKAIRYVPETGAPTRGARPPLAIVESGDTTSSLIPEFRHLAIHSEQHRLSDEQITARKVSRSSDHLTKTRRFAKTPVFAISDLERALSRRRNTPLAVNTGTSEVAGTCCGFREIVDANSLYSTETIDSTTPHIPHLVAPRRSPTLRRRKSFGPFVAGSTDPFFQRNDLSLQICLELLTDELSAATTRLSDSCGNETSELRLPLWLMIEVYEHLRDRLLGCMSRNREERERLTEVRAMFDVWVRALQTIYENLGVVSSDAHRLPDVVDEIVD</sequence>
<dbReference type="RefSeq" id="XP_070912407.1">
    <property type="nucleotide sequence ID" value="XM_071056306.1"/>
</dbReference>
<protein>
    <submittedName>
        <fullName evidence="1">Uncharacterized protein</fullName>
    </submittedName>
</protein>
<proteinExistence type="predicted"/>
<dbReference type="GeneID" id="98171629"/>
<dbReference type="EMBL" id="BAAFSV010000001">
    <property type="protein sequence ID" value="GAB1310674.1"/>
    <property type="molecule type" value="Genomic_DNA"/>
</dbReference>
<evidence type="ECO:0000313" key="1">
    <source>
        <dbReference type="EMBL" id="GAB1310674.1"/>
    </source>
</evidence>
<dbReference type="Proteomes" id="UP001628179">
    <property type="component" value="Unassembled WGS sequence"/>
</dbReference>
<reference evidence="1 2" key="1">
    <citation type="submission" date="2024-09" db="EMBL/GenBank/DDBJ databases">
        <title>Itraconazole resistance in Madurella fahalii resulting from another homologue of gene encoding cytochrome P450 14-alpha sterol demethylase (CYP51).</title>
        <authorList>
            <person name="Yoshioka I."/>
            <person name="Fahal A.H."/>
            <person name="Kaneko S."/>
            <person name="Yaguchi T."/>
        </authorList>
    </citation>
    <scope>NUCLEOTIDE SEQUENCE [LARGE SCALE GENOMIC DNA]</scope>
    <source>
        <strain evidence="1 2">IFM 68171</strain>
    </source>
</reference>
<keyword evidence="2" id="KW-1185">Reference proteome</keyword>
<organism evidence="1 2">
    <name type="scientific">Madurella fahalii</name>
    <dbReference type="NCBI Taxonomy" id="1157608"/>
    <lineage>
        <taxon>Eukaryota</taxon>
        <taxon>Fungi</taxon>
        <taxon>Dikarya</taxon>
        <taxon>Ascomycota</taxon>
        <taxon>Pezizomycotina</taxon>
        <taxon>Sordariomycetes</taxon>
        <taxon>Sordariomycetidae</taxon>
        <taxon>Sordariales</taxon>
        <taxon>Sordariales incertae sedis</taxon>
        <taxon>Madurella</taxon>
    </lineage>
</organism>
<name>A0ABQ0FYV3_9PEZI</name>
<accession>A0ABQ0FYV3</accession>
<gene>
    <name evidence="1" type="ORF">MFIFM68171_00884</name>
</gene>